<dbReference type="PANTHER" id="PTHR46579:SF1">
    <property type="entry name" value="F5_8 TYPE C DOMAIN-CONTAINING PROTEIN"/>
    <property type="match status" value="1"/>
</dbReference>
<reference evidence="2 3" key="1">
    <citation type="journal article" name="Sci. Rep.">
        <title>Telomere-to-telomere assembled and centromere annotated genomes of the two main subspecies of the button mushroom Agaricus bisporus reveal especially polymorphic chromosome ends.</title>
        <authorList>
            <person name="Sonnenberg A.S.M."/>
            <person name="Sedaghat-Telgerd N."/>
            <person name="Lavrijssen B."/>
            <person name="Ohm R.A."/>
            <person name="Hendrickx P.M."/>
            <person name="Scholtmeijer K."/>
            <person name="Baars J.J.P."/>
            <person name="van Peer A."/>
        </authorList>
    </citation>
    <scope>NUCLEOTIDE SEQUENCE [LARGE SCALE GENOMIC DNA]</scope>
    <source>
        <strain evidence="2 3">H119_p4</strain>
    </source>
</reference>
<feature type="transmembrane region" description="Helical" evidence="1">
    <location>
        <begin position="142"/>
        <end position="163"/>
    </location>
</feature>
<evidence type="ECO:0000313" key="2">
    <source>
        <dbReference type="EMBL" id="KAF7761749.1"/>
    </source>
</evidence>
<evidence type="ECO:0000313" key="3">
    <source>
        <dbReference type="Proteomes" id="UP000629468"/>
    </source>
</evidence>
<proteinExistence type="predicted"/>
<name>A0A8H7C564_AGABI</name>
<dbReference type="InterPro" id="IPR004242">
    <property type="entry name" value="Transposase_21"/>
</dbReference>
<dbReference type="Proteomes" id="UP000629468">
    <property type="component" value="Unassembled WGS sequence"/>
</dbReference>
<accession>A0A8H7C564</accession>
<evidence type="ECO:0000256" key="1">
    <source>
        <dbReference type="SAM" id="Phobius"/>
    </source>
</evidence>
<protein>
    <submittedName>
        <fullName evidence="2">Uncharacterized protein</fullName>
    </submittedName>
</protein>
<dbReference type="Pfam" id="PF02992">
    <property type="entry name" value="Transposase_21"/>
    <property type="match status" value="1"/>
</dbReference>
<keyword evidence="1" id="KW-0472">Membrane</keyword>
<keyword evidence="1" id="KW-1133">Transmembrane helix</keyword>
<comment type="caution">
    <text evidence="2">The sequence shown here is derived from an EMBL/GenBank/DDBJ whole genome shotgun (WGS) entry which is preliminary data.</text>
</comment>
<dbReference type="AlphaFoldDB" id="A0A8H7C564"/>
<dbReference type="PANTHER" id="PTHR46579">
    <property type="entry name" value="F5/8 TYPE C DOMAIN-CONTAINING PROTEIN-RELATED"/>
    <property type="match status" value="1"/>
</dbReference>
<sequence>MAANRQHAEKMCYRADFQHQAGHVKDIFDGSHYQSLLGKFVPTENGNTPFFHFSHERDIALGLSTDGLAPFKRRTQTCWPIILFNYSLSPDIRFQKKYCINVGTIPGPKKPHDMDSFLWPLIQELHELQLGVKSFDAISQSFFLLHAYLIVIFGDIPAVALLMRMKGANGISPCRVCSIKGVCGAGSKTYFVPLRRDRVPQSDPIRYDPHELPIRDHDELMLQAKAVQSAPNKATSEKLAKEFGIKGTPILSTISSISFPSSFPFDFMHLIWENLIPNLILFWTASFKELDHEGQDYVISPHIWNEIGTTTAACKPMIPSAFGAPVPNIATQRSQMTSEMYSNWTLFIAPIVLRGRFKKDIYYKHFMKLIDLLKLCLALEITEGDLDVIEKGFVSWVQDYEHLYLQNNPARLSACPLTIHALLHVAWGIRVMGPVWTYWAFPMERHCNALLQSIGSRRHPYASIDAFVTANAQLDQVRFKCNLHQALCLNHPKNVSSDTLVHDSYPCYKLSPPTKKEAVSTLIHNKIYATLATHFRVTKATVQAILNLDGPLLQYGRVVRLEGGDHMTASDIVASSKDTRDASYIKACVF</sequence>
<dbReference type="EMBL" id="JABXXO010000013">
    <property type="protein sequence ID" value="KAF7761749.1"/>
    <property type="molecule type" value="Genomic_DNA"/>
</dbReference>
<keyword evidence="1" id="KW-0812">Transmembrane</keyword>
<gene>
    <name evidence="2" type="ORF">Agabi119p4_9741</name>
</gene>
<organism evidence="2 3">
    <name type="scientific">Agaricus bisporus var. burnettii</name>
    <dbReference type="NCBI Taxonomy" id="192524"/>
    <lineage>
        <taxon>Eukaryota</taxon>
        <taxon>Fungi</taxon>
        <taxon>Dikarya</taxon>
        <taxon>Basidiomycota</taxon>
        <taxon>Agaricomycotina</taxon>
        <taxon>Agaricomycetes</taxon>
        <taxon>Agaricomycetidae</taxon>
        <taxon>Agaricales</taxon>
        <taxon>Agaricineae</taxon>
        <taxon>Agaricaceae</taxon>
        <taxon>Agaricus</taxon>
    </lineage>
</organism>